<dbReference type="InterPro" id="IPR008278">
    <property type="entry name" value="4-PPantetheinyl_Trfase_dom"/>
</dbReference>
<dbReference type="EMBL" id="SDMQ01000001">
    <property type="protein sequence ID" value="TBT88648.1"/>
    <property type="molecule type" value="Genomic_DNA"/>
</dbReference>
<dbReference type="GO" id="GO:0000287">
    <property type="term" value="F:magnesium ion binding"/>
    <property type="evidence" value="ECO:0007669"/>
    <property type="project" value="UniProtKB-UniRule"/>
</dbReference>
<dbReference type="OrthoDB" id="517356at2"/>
<evidence type="ECO:0000256" key="5">
    <source>
        <dbReference type="ARBA" id="ARBA00022842"/>
    </source>
</evidence>
<keyword evidence="1 8" id="KW-0444">Lipid biosynthesis</keyword>
<keyword evidence="5 8" id="KW-0460">Magnesium</keyword>
<dbReference type="GO" id="GO:0008897">
    <property type="term" value="F:holo-[acyl-carrier-protein] synthase activity"/>
    <property type="evidence" value="ECO:0007669"/>
    <property type="project" value="UniProtKB-UniRule"/>
</dbReference>
<dbReference type="AlphaFoldDB" id="A0A4V2JST2"/>
<keyword evidence="3 8" id="KW-0479">Metal-binding</keyword>
<evidence type="ECO:0000313" key="10">
    <source>
        <dbReference type="EMBL" id="TBT88648.1"/>
    </source>
</evidence>
<feature type="binding site" evidence="8">
    <location>
        <position position="57"/>
    </location>
    <ligand>
        <name>Mg(2+)</name>
        <dbReference type="ChEBI" id="CHEBI:18420"/>
    </ligand>
</feature>
<reference evidence="10 11" key="1">
    <citation type="submission" date="2019-01" db="EMBL/GenBank/DDBJ databases">
        <title>Lactibacter flavus gen. nov., sp. nov., a novel bacterium of the family Propionibacteriaceae isolated from raw milk and dairy products.</title>
        <authorList>
            <person name="Huptas C."/>
            <person name="Wenning M."/>
            <person name="Breitenwieser F."/>
            <person name="Doll E."/>
            <person name="Von Neubeck M."/>
            <person name="Busse H.-J."/>
            <person name="Scherer S."/>
        </authorList>
    </citation>
    <scope>NUCLEOTIDE SEQUENCE [LARGE SCALE GENOMIC DNA]</scope>
    <source>
        <strain evidence="10 11">KCTC 33808</strain>
    </source>
</reference>
<keyword evidence="11" id="KW-1185">Reference proteome</keyword>
<keyword evidence="2 8" id="KW-0808">Transferase</keyword>
<dbReference type="GO" id="GO:0005737">
    <property type="term" value="C:cytoplasm"/>
    <property type="evidence" value="ECO:0007669"/>
    <property type="project" value="UniProtKB-SubCell"/>
</dbReference>
<comment type="similarity">
    <text evidence="8">Belongs to the P-Pant transferase superfamily. AcpS family.</text>
</comment>
<dbReference type="NCBIfam" id="TIGR00516">
    <property type="entry name" value="acpS"/>
    <property type="match status" value="1"/>
</dbReference>
<dbReference type="InterPro" id="IPR037143">
    <property type="entry name" value="4-PPantetheinyl_Trfase_dom_sf"/>
</dbReference>
<evidence type="ECO:0000256" key="1">
    <source>
        <dbReference type="ARBA" id="ARBA00022516"/>
    </source>
</evidence>
<dbReference type="InterPro" id="IPR004568">
    <property type="entry name" value="Ppantetheine-prot_Trfase_dom"/>
</dbReference>
<evidence type="ECO:0000256" key="3">
    <source>
        <dbReference type="ARBA" id="ARBA00022723"/>
    </source>
</evidence>
<dbReference type="HAMAP" id="MF_00101">
    <property type="entry name" value="AcpS"/>
    <property type="match status" value="1"/>
</dbReference>
<dbReference type="Gene3D" id="3.90.470.20">
    <property type="entry name" value="4'-phosphopantetheinyl transferase domain"/>
    <property type="match status" value="1"/>
</dbReference>
<protein>
    <recommendedName>
        <fullName evidence="8">Holo-[acyl-carrier-protein] synthase</fullName>
        <shortName evidence="8">Holo-ACP synthase</shortName>
        <ecNumber evidence="8">2.7.8.7</ecNumber>
    </recommendedName>
    <alternativeName>
        <fullName evidence="8">4'-phosphopantetheinyl transferase AcpS</fullName>
    </alternativeName>
</protein>
<dbReference type="SUPFAM" id="SSF56214">
    <property type="entry name" value="4'-phosphopantetheinyl transferase"/>
    <property type="match status" value="1"/>
</dbReference>
<evidence type="ECO:0000256" key="2">
    <source>
        <dbReference type="ARBA" id="ARBA00022679"/>
    </source>
</evidence>
<keyword evidence="6 8" id="KW-0443">Lipid metabolism</keyword>
<keyword evidence="8" id="KW-0963">Cytoplasm</keyword>
<evidence type="ECO:0000256" key="6">
    <source>
        <dbReference type="ARBA" id="ARBA00023098"/>
    </source>
</evidence>
<feature type="domain" description="4'-phosphopantetheinyl transferase" evidence="9">
    <location>
        <begin position="6"/>
        <end position="118"/>
    </location>
</feature>
<accession>A0A4V2JST2</accession>
<keyword evidence="4 8" id="KW-0276">Fatty acid metabolism</keyword>
<proteinExistence type="inferred from homology"/>
<dbReference type="RefSeq" id="WP_131166776.1">
    <property type="nucleotide sequence ID" value="NZ_SDMQ01000001.1"/>
</dbReference>
<sequence>MRLLPGTDIIEIERVHRLIEGGEDAFLARWFTDAERAYCSGKAHPAAHYAARLAAKEAVAKAVRWQWTGPVPWRDIEVLHDEGGAPLVRLTGQVADWAATQSVTVVEISLSHSRQHATAVAIATQG</sequence>
<evidence type="ECO:0000256" key="7">
    <source>
        <dbReference type="ARBA" id="ARBA00023160"/>
    </source>
</evidence>
<dbReference type="InterPro" id="IPR002582">
    <property type="entry name" value="ACPS"/>
</dbReference>
<dbReference type="Pfam" id="PF01648">
    <property type="entry name" value="ACPS"/>
    <property type="match status" value="1"/>
</dbReference>
<name>A0A4V2JST2_9ACTN</name>
<comment type="function">
    <text evidence="8">Transfers the 4'-phosphopantetheine moiety from coenzyme A to a Ser of acyl-carrier-protein.</text>
</comment>
<dbReference type="EC" id="2.7.8.7" evidence="8"/>
<evidence type="ECO:0000256" key="4">
    <source>
        <dbReference type="ARBA" id="ARBA00022832"/>
    </source>
</evidence>
<gene>
    <name evidence="8 10" type="primary">acpS</name>
    <name evidence="10" type="ORF">ET989_01500</name>
</gene>
<keyword evidence="7 8" id="KW-0275">Fatty acid biosynthesis</keyword>
<comment type="catalytic activity">
    <reaction evidence="8">
        <text>apo-[ACP] + CoA = holo-[ACP] + adenosine 3',5'-bisphosphate + H(+)</text>
        <dbReference type="Rhea" id="RHEA:12068"/>
        <dbReference type="Rhea" id="RHEA-COMP:9685"/>
        <dbReference type="Rhea" id="RHEA-COMP:9690"/>
        <dbReference type="ChEBI" id="CHEBI:15378"/>
        <dbReference type="ChEBI" id="CHEBI:29999"/>
        <dbReference type="ChEBI" id="CHEBI:57287"/>
        <dbReference type="ChEBI" id="CHEBI:58343"/>
        <dbReference type="ChEBI" id="CHEBI:64479"/>
        <dbReference type="EC" id="2.7.8.7"/>
    </reaction>
</comment>
<evidence type="ECO:0000256" key="8">
    <source>
        <dbReference type="HAMAP-Rule" id="MF_00101"/>
    </source>
</evidence>
<dbReference type="Proteomes" id="UP000292373">
    <property type="component" value="Unassembled WGS sequence"/>
</dbReference>
<evidence type="ECO:0000259" key="9">
    <source>
        <dbReference type="Pfam" id="PF01648"/>
    </source>
</evidence>
<comment type="subcellular location">
    <subcellularLocation>
        <location evidence="8">Cytoplasm</location>
    </subcellularLocation>
</comment>
<feature type="binding site" evidence="8">
    <location>
        <position position="8"/>
    </location>
    <ligand>
        <name>Mg(2+)</name>
        <dbReference type="ChEBI" id="CHEBI:18420"/>
    </ligand>
</feature>
<dbReference type="NCBIfam" id="TIGR00556">
    <property type="entry name" value="pantethn_trn"/>
    <property type="match status" value="1"/>
</dbReference>
<evidence type="ECO:0000313" key="11">
    <source>
        <dbReference type="Proteomes" id="UP000292373"/>
    </source>
</evidence>
<comment type="cofactor">
    <cofactor evidence="8">
        <name>Mg(2+)</name>
        <dbReference type="ChEBI" id="CHEBI:18420"/>
    </cofactor>
</comment>
<organism evidence="10 11">
    <name type="scientific">Propioniciclava sinopodophylli</name>
    <dbReference type="NCBI Taxonomy" id="1837344"/>
    <lineage>
        <taxon>Bacteria</taxon>
        <taxon>Bacillati</taxon>
        <taxon>Actinomycetota</taxon>
        <taxon>Actinomycetes</taxon>
        <taxon>Propionibacteriales</taxon>
        <taxon>Propionibacteriaceae</taxon>
        <taxon>Propioniciclava</taxon>
    </lineage>
</organism>
<dbReference type="GO" id="GO:0006633">
    <property type="term" value="P:fatty acid biosynthetic process"/>
    <property type="evidence" value="ECO:0007669"/>
    <property type="project" value="UniProtKB-UniRule"/>
</dbReference>
<comment type="caution">
    <text evidence="10">The sequence shown here is derived from an EMBL/GenBank/DDBJ whole genome shotgun (WGS) entry which is preliminary data.</text>
</comment>